<keyword evidence="2" id="KW-0732">Signal</keyword>
<dbReference type="Proteomes" id="UP000016936">
    <property type="component" value="Unassembled WGS sequence"/>
</dbReference>
<dbReference type="AlphaFoldDB" id="M2TF72"/>
<dbReference type="OrthoDB" id="3689405at2759"/>
<keyword evidence="1" id="KW-1133">Transmembrane helix</keyword>
<feature type="chain" id="PRO_5004026396" evidence="2">
    <location>
        <begin position="21"/>
        <end position="114"/>
    </location>
</feature>
<accession>M2TF72</accession>
<name>M2TF72_COCH5</name>
<evidence type="ECO:0000313" key="3">
    <source>
        <dbReference type="EMBL" id="EMD96105.1"/>
    </source>
</evidence>
<reference evidence="3 4" key="1">
    <citation type="journal article" date="2012" name="PLoS Pathog.">
        <title>Diverse lifestyles and strategies of plant pathogenesis encoded in the genomes of eighteen Dothideomycetes fungi.</title>
        <authorList>
            <person name="Ohm R.A."/>
            <person name="Feau N."/>
            <person name="Henrissat B."/>
            <person name="Schoch C.L."/>
            <person name="Horwitz B.A."/>
            <person name="Barry K.W."/>
            <person name="Condon B.J."/>
            <person name="Copeland A.C."/>
            <person name="Dhillon B."/>
            <person name="Glaser F."/>
            <person name="Hesse C.N."/>
            <person name="Kosti I."/>
            <person name="LaButti K."/>
            <person name="Lindquist E.A."/>
            <person name="Lucas S."/>
            <person name="Salamov A.A."/>
            <person name="Bradshaw R.E."/>
            <person name="Ciuffetti L."/>
            <person name="Hamelin R.C."/>
            <person name="Kema G.H.J."/>
            <person name="Lawrence C."/>
            <person name="Scott J.A."/>
            <person name="Spatafora J.W."/>
            <person name="Turgeon B.G."/>
            <person name="de Wit P.J.G.M."/>
            <person name="Zhong S."/>
            <person name="Goodwin S.B."/>
            <person name="Grigoriev I.V."/>
        </authorList>
    </citation>
    <scope>NUCLEOTIDE SEQUENCE [LARGE SCALE GENOMIC DNA]</scope>
    <source>
        <strain evidence="4">C5 / ATCC 48332 / race O</strain>
    </source>
</reference>
<protein>
    <submittedName>
        <fullName evidence="3">Uncharacterized protein</fullName>
    </submittedName>
</protein>
<reference evidence="4" key="2">
    <citation type="journal article" date="2013" name="PLoS Genet.">
        <title>Comparative genome structure, secondary metabolite, and effector coding capacity across Cochliobolus pathogens.</title>
        <authorList>
            <person name="Condon B.J."/>
            <person name="Leng Y."/>
            <person name="Wu D."/>
            <person name="Bushley K.E."/>
            <person name="Ohm R.A."/>
            <person name="Otillar R."/>
            <person name="Martin J."/>
            <person name="Schackwitz W."/>
            <person name="Grimwood J."/>
            <person name="MohdZainudin N."/>
            <person name="Xue C."/>
            <person name="Wang R."/>
            <person name="Manning V.A."/>
            <person name="Dhillon B."/>
            <person name="Tu Z.J."/>
            <person name="Steffenson B.J."/>
            <person name="Salamov A."/>
            <person name="Sun H."/>
            <person name="Lowry S."/>
            <person name="LaButti K."/>
            <person name="Han J."/>
            <person name="Copeland A."/>
            <person name="Lindquist E."/>
            <person name="Barry K."/>
            <person name="Schmutz J."/>
            <person name="Baker S.E."/>
            <person name="Ciuffetti L.M."/>
            <person name="Grigoriev I.V."/>
            <person name="Zhong S."/>
            <person name="Turgeon B.G."/>
        </authorList>
    </citation>
    <scope>NUCLEOTIDE SEQUENCE [LARGE SCALE GENOMIC DNA]</scope>
    <source>
        <strain evidence="4">C5 / ATCC 48332 / race O</strain>
    </source>
</reference>
<evidence type="ECO:0000256" key="1">
    <source>
        <dbReference type="SAM" id="Phobius"/>
    </source>
</evidence>
<keyword evidence="4" id="KW-1185">Reference proteome</keyword>
<feature type="transmembrane region" description="Helical" evidence="1">
    <location>
        <begin position="36"/>
        <end position="55"/>
    </location>
</feature>
<evidence type="ECO:0000313" key="4">
    <source>
        <dbReference type="Proteomes" id="UP000016936"/>
    </source>
</evidence>
<dbReference type="HOGENOM" id="CLU_2276979_0_0_1"/>
<feature type="signal peptide" evidence="2">
    <location>
        <begin position="1"/>
        <end position="20"/>
    </location>
</feature>
<keyword evidence="1" id="KW-0812">Transmembrane</keyword>
<dbReference type="EMBL" id="KB445570">
    <property type="protein sequence ID" value="EMD96105.1"/>
    <property type="molecule type" value="Genomic_DNA"/>
</dbReference>
<keyword evidence="1" id="KW-0472">Membrane</keyword>
<dbReference type="OMA" id="HIFLFHL"/>
<organism evidence="3 4">
    <name type="scientific">Cochliobolus heterostrophus (strain C5 / ATCC 48332 / race O)</name>
    <name type="common">Southern corn leaf blight fungus</name>
    <name type="synonym">Bipolaris maydis</name>
    <dbReference type="NCBI Taxonomy" id="701091"/>
    <lineage>
        <taxon>Eukaryota</taxon>
        <taxon>Fungi</taxon>
        <taxon>Dikarya</taxon>
        <taxon>Ascomycota</taxon>
        <taxon>Pezizomycotina</taxon>
        <taxon>Dothideomycetes</taxon>
        <taxon>Pleosporomycetidae</taxon>
        <taxon>Pleosporales</taxon>
        <taxon>Pleosporineae</taxon>
        <taxon>Pleosporaceae</taxon>
        <taxon>Bipolaris</taxon>
    </lineage>
</organism>
<proteinExistence type="predicted"/>
<sequence length="114" mass="12977">MTPIHIFLFHLLTMAPIANAAPTTPRSTAGWSKEAMLTLVGVCVAIFGILVSLVASPKARRWLCSPWTYFSNARRTTAQRQHQGTGYQLQDYEDFMGFREFMKLRTQTGRHRSE</sequence>
<evidence type="ECO:0000256" key="2">
    <source>
        <dbReference type="SAM" id="SignalP"/>
    </source>
</evidence>
<gene>
    <name evidence="3" type="ORF">COCHEDRAFT_1191220</name>
</gene>
<dbReference type="eggNOG" id="ENOG502RJ9C">
    <property type="taxonomic scope" value="Eukaryota"/>
</dbReference>